<dbReference type="CDD" id="cd11614">
    <property type="entry name" value="SAF_CpaB_FlgA_like"/>
    <property type="match status" value="1"/>
</dbReference>
<evidence type="ECO:0000259" key="2">
    <source>
        <dbReference type="Pfam" id="PF08666"/>
    </source>
</evidence>
<sequence>MKGRIITAGLVLFAILAASAAVYLSNQYIQNTINAKEAAIDQQYEPIEVVVANFDLQPGDVVSSRTVSLRKVPSGFVHSSAIRKSDFGAVNGFALSEPLGKGETLLRSHMSERKGGKFAALIDEGRRAVTLNIDSLSSAAGMLSPNDDVDILLTTQDKDKNELITTLLLDSIRILATGVETSENPSGQLVQYNTVTLDLTPEESSKVTHARKIGEISFVLRGAGEKGNGYDGIVSKEIILGKNQAISSSRSGVEIIIGG</sequence>
<dbReference type="InterPro" id="IPR017592">
    <property type="entry name" value="Pilus_assmbl_Flp-typ_CpaB"/>
</dbReference>
<keyword evidence="5" id="KW-1185">Reference proteome</keyword>
<dbReference type="Pfam" id="PF16976">
    <property type="entry name" value="RcpC"/>
    <property type="match status" value="1"/>
</dbReference>
<dbReference type="AlphaFoldDB" id="A0A4R1GD13"/>
<reference evidence="4 5" key="1">
    <citation type="submission" date="2019-03" db="EMBL/GenBank/DDBJ databases">
        <title>Genomic Encyclopedia of Archaeal and Bacterial Type Strains, Phase II (KMG-II): from individual species to whole genera.</title>
        <authorList>
            <person name="Goeker M."/>
        </authorList>
    </citation>
    <scope>NUCLEOTIDE SEQUENCE [LARGE SCALE GENOMIC DNA]</scope>
    <source>
        <strain evidence="4 5">DSM 27697</strain>
    </source>
</reference>
<dbReference type="EMBL" id="SMFU01000012">
    <property type="protein sequence ID" value="TCK03629.1"/>
    <property type="molecule type" value="Genomic_DNA"/>
</dbReference>
<keyword evidence="1" id="KW-0732">Signal</keyword>
<dbReference type="Pfam" id="PF08666">
    <property type="entry name" value="SAF"/>
    <property type="match status" value="1"/>
</dbReference>
<dbReference type="OrthoDB" id="2037472at2"/>
<name>A0A4R1GD13_9GAMM</name>
<accession>A0A4R1GD13</accession>
<evidence type="ECO:0000256" key="1">
    <source>
        <dbReference type="SAM" id="SignalP"/>
    </source>
</evidence>
<dbReference type="InterPro" id="IPR013974">
    <property type="entry name" value="SAF"/>
</dbReference>
<proteinExistence type="predicted"/>
<feature type="domain" description="Flp pilus assembly protein RcpC/CpaB" evidence="3">
    <location>
        <begin position="117"/>
        <end position="221"/>
    </location>
</feature>
<comment type="caution">
    <text evidence="4">The sequence shown here is derived from an EMBL/GenBank/DDBJ whole genome shotgun (WGS) entry which is preliminary data.</text>
</comment>
<dbReference type="InterPro" id="IPR031571">
    <property type="entry name" value="RcpC_dom"/>
</dbReference>
<gene>
    <name evidence="4" type="ORF">CLV83_3903</name>
</gene>
<protein>
    <submittedName>
        <fullName evidence="4">Pilus assembly protein CpaB</fullName>
    </submittedName>
</protein>
<dbReference type="Proteomes" id="UP000294546">
    <property type="component" value="Unassembled WGS sequence"/>
</dbReference>
<evidence type="ECO:0000259" key="3">
    <source>
        <dbReference type="Pfam" id="PF16976"/>
    </source>
</evidence>
<feature type="signal peptide" evidence="1">
    <location>
        <begin position="1"/>
        <end position="20"/>
    </location>
</feature>
<evidence type="ECO:0000313" key="4">
    <source>
        <dbReference type="EMBL" id="TCK03629.1"/>
    </source>
</evidence>
<dbReference type="NCBIfam" id="TIGR03177">
    <property type="entry name" value="pilus_cpaB"/>
    <property type="match status" value="1"/>
</dbReference>
<dbReference type="RefSeq" id="WP_132296478.1">
    <property type="nucleotide sequence ID" value="NZ_SMFU01000012.1"/>
</dbReference>
<evidence type="ECO:0000313" key="5">
    <source>
        <dbReference type="Proteomes" id="UP000294546"/>
    </source>
</evidence>
<feature type="domain" description="SAF" evidence="2">
    <location>
        <begin position="48"/>
        <end position="108"/>
    </location>
</feature>
<feature type="chain" id="PRO_5020333345" evidence="1">
    <location>
        <begin position="21"/>
        <end position="259"/>
    </location>
</feature>
<organism evidence="4 5">
    <name type="scientific">Marinobacterium mangrovicola</name>
    <dbReference type="NCBI Taxonomy" id="1476959"/>
    <lineage>
        <taxon>Bacteria</taxon>
        <taxon>Pseudomonadati</taxon>
        <taxon>Pseudomonadota</taxon>
        <taxon>Gammaproteobacteria</taxon>
        <taxon>Oceanospirillales</taxon>
        <taxon>Oceanospirillaceae</taxon>
        <taxon>Marinobacterium</taxon>
    </lineage>
</organism>